<evidence type="ECO:0000313" key="2">
    <source>
        <dbReference type="EMBL" id="KXA95554.1"/>
    </source>
</evidence>
<dbReference type="AlphaFoldDB" id="A0A133UMU4"/>
<name>A0A133UMU4_9EURY</name>
<keyword evidence="3" id="KW-1185">Reference proteome</keyword>
<feature type="compositionally biased region" description="Basic and acidic residues" evidence="1">
    <location>
        <begin position="103"/>
        <end position="114"/>
    </location>
</feature>
<dbReference type="EMBL" id="LHXO01000012">
    <property type="protein sequence ID" value="KXA95554.1"/>
    <property type="molecule type" value="Genomic_DNA"/>
</dbReference>
<protein>
    <submittedName>
        <fullName evidence="2">Uncharacterized protein</fullName>
    </submittedName>
</protein>
<comment type="caution">
    <text evidence="2">The sequence shown here is derived from an EMBL/GenBank/DDBJ whole genome shotgun (WGS) entry which is preliminary data.</text>
</comment>
<feature type="region of interest" description="Disordered" evidence="1">
    <location>
        <begin position="78"/>
        <end position="114"/>
    </location>
</feature>
<reference evidence="2 3" key="1">
    <citation type="journal article" date="2016" name="Sci. Rep.">
        <title>Metabolic traits of an uncultured archaeal lineage -MSBL1- from brine pools of the Red Sea.</title>
        <authorList>
            <person name="Mwirichia R."/>
            <person name="Alam I."/>
            <person name="Rashid M."/>
            <person name="Vinu M."/>
            <person name="Ba-Alawi W."/>
            <person name="Anthony Kamau A."/>
            <person name="Kamanda Ngugi D."/>
            <person name="Goker M."/>
            <person name="Klenk H.P."/>
            <person name="Bajic V."/>
            <person name="Stingl U."/>
        </authorList>
    </citation>
    <scope>NUCLEOTIDE SEQUENCE [LARGE SCALE GENOMIC DNA]</scope>
    <source>
        <strain evidence="2">SCGC-AAA259E19</strain>
    </source>
</reference>
<gene>
    <name evidence="2" type="ORF">AKJ65_01535</name>
</gene>
<organism evidence="2 3">
    <name type="scientific">candidate division MSBL1 archaeon SCGC-AAA259E19</name>
    <dbReference type="NCBI Taxonomy" id="1698264"/>
    <lineage>
        <taxon>Archaea</taxon>
        <taxon>Methanobacteriati</taxon>
        <taxon>Methanobacteriota</taxon>
        <taxon>candidate division MSBL1</taxon>
    </lineage>
</organism>
<evidence type="ECO:0000256" key="1">
    <source>
        <dbReference type="SAM" id="MobiDB-lite"/>
    </source>
</evidence>
<sequence length="114" mass="13263">MSLDIEDVSRLPLSLRREVAENIYRKDLTETELAAVQSKLKKEFRKYSEQGKRTDLEERDGGEMGAELLRKFSEKWRKGPRNLSGKCSTRATGTWRRGLRSSKPREKSRISMET</sequence>
<accession>A0A133UMU4</accession>
<proteinExistence type="predicted"/>
<dbReference type="Proteomes" id="UP000070284">
    <property type="component" value="Unassembled WGS sequence"/>
</dbReference>
<evidence type="ECO:0000313" key="3">
    <source>
        <dbReference type="Proteomes" id="UP000070284"/>
    </source>
</evidence>